<keyword evidence="3" id="KW-1185">Reference proteome</keyword>
<dbReference type="RefSeq" id="WP_143150425.1">
    <property type="nucleotide sequence ID" value="NZ_FQYX01000002.1"/>
</dbReference>
<protein>
    <recommendedName>
        <fullName evidence="4">DUF1579 domain-containing protein</fullName>
    </recommendedName>
</protein>
<proteinExistence type="predicted"/>
<dbReference type="EMBL" id="FQYX01000002">
    <property type="protein sequence ID" value="SHI41674.1"/>
    <property type="molecule type" value="Genomic_DNA"/>
</dbReference>
<name>A0A1M6AYU4_9FLAO</name>
<dbReference type="STRING" id="558155.SAMN04487911_1029"/>
<keyword evidence="1" id="KW-0812">Transmembrane</keyword>
<keyword evidence="1" id="KW-0472">Membrane</keyword>
<keyword evidence="1" id="KW-1133">Transmembrane helix</keyword>
<feature type="transmembrane region" description="Helical" evidence="1">
    <location>
        <begin position="12"/>
        <end position="31"/>
    </location>
</feature>
<evidence type="ECO:0000256" key="1">
    <source>
        <dbReference type="SAM" id="Phobius"/>
    </source>
</evidence>
<organism evidence="2 3">
    <name type="scientific">Arenibacter nanhaiticus</name>
    <dbReference type="NCBI Taxonomy" id="558155"/>
    <lineage>
        <taxon>Bacteria</taxon>
        <taxon>Pseudomonadati</taxon>
        <taxon>Bacteroidota</taxon>
        <taxon>Flavobacteriia</taxon>
        <taxon>Flavobacteriales</taxon>
        <taxon>Flavobacteriaceae</taxon>
        <taxon>Arenibacter</taxon>
    </lineage>
</organism>
<sequence>MMRRKQTKRLASIRIIMFGLFTFLVMANLLFSQNPTKNHEFDFWIGDWNVYKYETDTIVGISAISPILNHSAIEEKYTAISSQYEGKSFNIYVPQTDRWEQFWVDNSGLRLHLKGSFHKDKMLLSDCETTVPCNRIIWTKLPDASVRQEWEQSPNGGKTWKKIFDGHYKPRP</sequence>
<dbReference type="AlphaFoldDB" id="A0A1M6AYU4"/>
<evidence type="ECO:0008006" key="4">
    <source>
        <dbReference type="Google" id="ProtNLM"/>
    </source>
</evidence>
<dbReference type="OrthoDB" id="1121396at2"/>
<gene>
    <name evidence="2" type="ORF">SAMN04487911_1029</name>
</gene>
<reference evidence="3" key="1">
    <citation type="submission" date="2016-11" db="EMBL/GenBank/DDBJ databases">
        <authorList>
            <person name="Varghese N."/>
            <person name="Submissions S."/>
        </authorList>
    </citation>
    <scope>NUCLEOTIDE SEQUENCE [LARGE SCALE GENOMIC DNA]</scope>
    <source>
        <strain evidence="3">CGMCC 1.8863</strain>
    </source>
</reference>
<evidence type="ECO:0000313" key="2">
    <source>
        <dbReference type="EMBL" id="SHI41674.1"/>
    </source>
</evidence>
<evidence type="ECO:0000313" key="3">
    <source>
        <dbReference type="Proteomes" id="UP000184231"/>
    </source>
</evidence>
<accession>A0A1M6AYU4</accession>
<dbReference type="Proteomes" id="UP000184231">
    <property type="component" value="Unassembled WGS sequence"/>
</dbReference>